<sequence>MPLIDVSLARGRSPEQLRALIDALHNAAETTVDAAPENITVIIREVDHEHWARNNVTIAERNGAASASTAASANAGQE</sequence>
<dbReference type="AlphaFoldDB" id="A0AAW6TAD9"/>
<comment type="similarity">
    <text evidence="1">Belongs to the 4-oxalocrotonate tautomerase family.</text>
</comment>
<dbReference type="SUPFAM" id="SSF55331">
    <property type="entry name" value="Tautomerase/MIF"/>
    <property type="match status" value="1"/>
</dbReference>
<dbReference type="Pfam" id="PF01361">
    <property type="entry name" value="Tautomerase"/>
    <property type="match status" value="1"/>
</dbReference>
<protein>
    <submittedName>
        <fullName evidence="4">Tautomerase family protein</fullName>
    </submittedName>
</protein>
<name>A0AAW6TAD9_9MICO</name>
<keyword evidence="5" id="KW-1185">Reference proteome</keyword>
<dbReference type="InterPro" id="IPR014347">
    <property type="entry name" value="Tautomerase/MIF_sf"/>
</dbReference>
<reference evidence="4 5" key="1">
    <citation type="submission" date="2023-04" db="EMBL/GenBank/DDBJ databases">
        <title>Klugiella caeni sp. nov. isolated from the sludge of biochemical tank.</title>
        <authorList>
            <person name="Geng K."/>
        </authorList>
    </citation>
    <scope>NUCLEOTIDE SEQUENCE [LARGE SCALE GENOMIC DNA]</scope>
    <source>
        <strain evidence="4 5">YN-L-19</strain>
    </source>
</reference>
<dbReference type="EMBL" id="JASATX010000001">
    <property type="protein sequence ID" value="MDI2098295.1"/>
    <property type="molecule type" value="Genomic_DNA"/>
</dbReference>
<feature type="domain" description="4-oxalocrotonate tautomerase-like" evidence="3">
    <location>
        <begin position="2"/>
        <end position="57"/>
    </location>
</feature>
<evidence type="ECO:0000256" key="1">
    <source>
        <dbReference type="ARBA" id="ARBA00006723"/>
    </source>
</evidence>
<dbReference type="PANTHER" id="PTHR35530">
    <property type="entry name" value="TAUTOMERASE-RELATED"/>
    <property type="match status" value="1"/>
</dbReference>
<proteinExistence type="inferred from homology"/>
<comment type="caution">
    <text evidence="4">The sequence shown here is derived from an EMBL/GenBank/DDBJ whole genome shotgun (WGS) entry which is preliminary data.</text>
</comment>
<dbReference type="Gene3D" id="3.30.429.10">
    <property type="entry name" value="Macrophage Migration Inhibitory Factor"/>
    <property type="match status" value="1"/>
</dbReference>
<dbReference type="InterPro" id="IPR004370">
    <property type="entry name" value="4-OT-like_dom"/>
</dbReference>
<gene>
    <name evidence="4" type="ORF">QF206_04855</name>
</gene>
<dbReference type="GO" id="GO:0016853">
    <property type="term" value="F:isomerase activity"/>
    <property type="evidence" value="ECO:0007669"/>
    <property type="project" value="UniProtKB-KW"/>
</dbReference>
<dbReference type="PANTHER" id="PTHR35530:SF1">
    <property type="entry name" value="2-HYDROXYMUCONATE TAUTOMERASE"/>
    <property type="match status" value="1"/>
</dbReference>
<organism evidence="4 5">
    <name type="scientific">Ruicaihuangia caeni</name>
    <dbReference type="NCBI Taxonomy" id="3042517"/>
    <lineage>
        <taxon>Bacteria</taxon>
        <taxon>Bacillati</taxon>
        <taxon>Actinomycetota</taxon>
        <taxon>Actinomycetes</taxon>
        <taxon>Micrococcales</taxon>
        <taxon>Microbacteriaceae</taxon>
        <taxon>Ruicaihuangia</taxon>
    </lineage>
</organism>
<evidence type="ECO:0000313" key="4">
    <source>
        <dbReference type="EMBL" id="MDI2098295.1"/>
    </source>
</evidence>
<dbReference type="RefSeq" id="WP_281488039.1">
    <property type="nucleotide sequence ID" value="NZ_CP159582.1"/>
</dbReference>
<keyword evidence="2" id="KW-0413">Isomerase</keyword>
<accession>A0AAW6TAD9</accession>
<dbReference type="Proteomes" id="UP001321506">
    <property type="component" value="Unassembled WGS sequence"/>
</dbReference>
<evidence type="ECO:0000313" key="5">
    <source>
        <dbReference type="Proteomes" id="UP001321506"/>
    </source>
</evidence>
<evidence type="ECO:0000259" key="3">
    <source>
        <dbReference type="Pfam" id="PF01361"/>
    </source>
</evidence>
<evidence type="ECO:0000256" key="2">
    <source>
        <dbReference type="ARBA" id="ARBA00023235"/>
    </source>
</evidence>